<protein>
    <recommendedName>
        <fullName evidence="1">Ubiquitin-like domain-containing protein</fullName>
    </recommendedName>
</protein>
<sequence>MPQEMADKGGLFMPMYQREAMWISFESEKLYAIKVYIGGINAIPGEAAIENAATGLRRRQLDGICNDAGQVSQFVAISMGSGYPVEAQKTGQDTVGGIQTEITPEKQGIITVNMPDKSTCTLSVDLGGTAHDLLVTLGRRDPSLRLPTCWTIRSRGKDLVGRHVLRERGIRDGSTVDLVPYIQNRFLIYVKTLKGKTLATQTERDDLIVDIKSKIQDIEGTPTVDQRLLFQGRQLEAGQTVKKYGIKKQACLHLIKRLRGGGDGTKRDNYVTTEMNLAPGGIIKQNIVEDPLRGGEGSWDATKTVTFNVQILTQPRFPKLLNKRPLIYRNLHRDGSSFFLHGRGQDHDVREVWWHQISCKY</sequence>
<dbReference type="PROSITE" id="PS50053">
    <property type="entry name" value="UBIQUITIN_2"/>
    <property type="match status" value="1"/>
</dbReference>
<dbReference type="PANTHER" id="PTHR10666">
    <property type="entry name" value="UBIQUITIN"/>
    <property type="match status" value="1"/>
</dbReference>
<dbReference type="Gene3D" id="3.10.20.90">
    <property type="entry name" value="Phosphatidylinositol 3-kinase Catalytic Subunit, Chain A, domain 1"/>
    <property type="match status" value="1"/>
</dbReference>
<dbReference type="EMBL" id="JAGMUU010000004">
    <property type="protein sequence ID" value="KAH7155785.1"/>
    <property type="molecule type" value="Genomic_DNA"/>
</dbReference>
<evidence type="ECO:0000313" key="2">
    <source>
        <dbReference type="EMBL" id="KAH7155785.1"/>
    </source>
</evidence>
<reference evidence="2" key="1">
    <citation type="journal article" date="2021" name="Nat. Commun.">
        <title>Genetic determinants of endophytism in the Arabidopsis root mycobiome.</title>
        <authorList>
            <person name="Mesny F."/>
            <person name="Miyauchi S."/>
            <person name="Thiergart T."/>
            <person name="Pickel B."/>
            <person name="Atanasova L."/>
            <person name="Karlsson M."/>
            <person name="Huettel B."/>
            <person name="Barry K.W."/>
            <person name="Haridas S."/>
            <person name="Chen C."/>
            <person name="Bauer D."/>
            <person name="Andreopoulos W."/>
            <person name="Pangilinan J."/>
            <person name="LaButti K."/>
            <person name="Riley R."/>
            <person name="Lipzen A."/>
            <person name="Clum A."/>
            <person name="Drula E."/>
            <person name="Henrissat B."/>
            <person name="Kohler A."/>
            <person name="Grigoriev I.V."/>
            <person name="Martin F.M."/>
            <person name="Hacquard S."/>
        </authorList>
    </citation>
    <scope>NUCLEOTIDE SEQUENCE</scope>
    <source>
        <strain evidence="2">MPI-CAGE-AT-0021</strain>
    </source>
</reference>
<organism evidence="2 3">
    <name type="scientific">Dactylonectria estremocensis</name>
    <dbReference type="NCBI Taxonomy" id="1079267"/>
    <lineage>
        <taxon>Eukaryota</taxon>
        <taxon>Fungi</taxon>
        <taxon>Dikarya</taxon>
        <taxon>Ascomycota</taxon>
        <taxon>Pezizomycotina</taxon>
        <taxon>Sordariomycetes</taxon>
        <taxon>Hypocreomycetidae</taxon>
        <taxon>Hypocreales</taxon>
        <taxon>Nectriaceae</taxon>
        <taxon>Dactylonectria</taxon>
    </lineage>
</organism>
<gene>
    <name evidence="2" type="ORF">B0J13DRAFT_521907</name>
</gene>
<evidence type="ECO:0000313" key="3">
    <source>
        <dbReference type="Proteomes" id="UP000717696"/>
    </source>
</evidence>
<name>A0A9P9F6S0_9HYPO</name>
<feature type="domain" description="Ubiquitin-like" evidence="1">
    <location>
        <begin position="186"/>
        <end position="261"/>
    </location>
</feature>
<dbReference type="SMART" id="SM00213">
    <property type="entry name" value="UBQ"/>
    <property type="match status" value="1"/>
</dbReference>
<accession>A0A9P9F6S0</accession>
<dbReference type="Pfam" id="PF00240">
    <property type="entry name" value="ubiquitin"/>
    <property type="match status" value="1"/>
</dbReference>
<dbReference type="InterPro" id="IPR029071">
    <property type="entry name" value="Ubiquitin-like_domsf"/>
</dbReference>
<dbReference type="InterPro" id="IPR019956">
    <property type="entry name" value="Ubiquitin_dom"/>
</dbReference>
<keyword evidence="3" id="KW-1185">Reference proteome</keyword>
<dbReference type="SUPFAM" id="SSF54236">
    <property type="entry name" value="Ubiquitin-like"/>
    <property type="match status" value="1"/>
</dbReference>
<evidence type="ECO:0000259" key="1">
    <source>
        <dbReference type="PROSITE" id="PS50053"/>
    </source>
</evidence>
<dbReference type="InterPro" id="IPR000626">
    <property type="entry name" value="Ubiquitin-like_dom"/>
</dbReference>
<dbReference type="InterPro" id="IPR050158">
    <property type="entry name" value="Ubiquitin_ubiquitin-like"/>
</dbReference>
<dbReference type="OrthoDB" id="1658288at2759"/>
<dbReference type="PRINTS" id="PR00348">
    <property type="entry name" value="UBIQUITIN"/>
</dbReference>
<comment type="caution">
    <text evidence="2">The sequence shown here is derived from an EMBL/GenBank/DDBJ whole genome shotgun (WGS) entry which is preliminary data.</text>
</comment>
<dbReference type="Proteomes" id="UP000717696">
    <property type="component" value="Unassembled WGS sequence"/>
</dbReference>
<proteinExistence type="predicted"/>
<dbReference type="AlphaFoldDB" id="A0A9P9F6S0"/>